<dbReference type="Pfam" id="PF13440">
    <property type="entry name" value="Polysacc_synt_3"/>
    <property type="match status" value="1"/>
</dbReference>
<keyword evidence="3" id="KW-1003">Cell membrane</keyword>
<feature type="transmembrane region" description="Helical" evidence="7">
    <location>
        <begin position="352"/>
        <end position="372"/>
    </location>
</feature>
<feature type="transmembrane region" description="Helical" evidence="7">
    <location>
        <begin position="409"/>
        <end position="427"/>
    </location>
</feature>
<gene>
    <name evidence="8" type="ORF">RZO31_08465</name>
</gene>
<feature type="transmembrane region" description="Helical" evidence="7">
    <location>
        <begin position="112"/>
        <end position="134"/>
    </location>
</feature>
<proteinExistence type="inferred from homology"/>
<protein>
    <submittedName>
        <fullName evidence="8">Lipopolysaccharide biosynthesis protein</fullName>
    </submittedName>
</protein>
<evidence type="ECO:0000313" key="8">
    <source>
        <dbReference type="EMBL" id="MDV2632910.1"/>
    </source>
</evidence>
<reference evidence="8" key="1">
    <citation type="submission" date="2023-10" db="EMBL/GenBank/DDBJ databases">
        <title>Production of high quality cheese from raw caw milk (raw cheese).</title>
        <authorList>
            <person name="Samouris G."/>
        </authorList>
    </citation>
    <scope>NUCLEOTIDE SEQUENCE</scope>
    <source>
        <strain evidence="8">M17-3</strain>
    </source>
</reference>
<dbReference type="PANTHER" id="PTHR30250:SF10">
    <property type="entry name" value="LIPOPOLYSACCHARIDE BIOSYNTHESIS PROTEIN WZXC"/>
    <property type="match status" value="1"/>
</dbReference>
<comment type="similarity">
    <text evidence="2">Belongs to the polysaccharide synthase family.</text>
</comment>
<feature type="transmembrane region" description="Helical" evidence="7">
    <location>
        <begin position="146"/>
        <end position="172"/>
    </location>
</feature>
<evidence type="ECO:0000256" key="7">
    <source>
        <dbReference type="SAM" id="Phobius"/>
    </source>
</evidence>
<evidence type="ECO:0000256" key="5">
    <source>
        <dbReference type="ARBA" id="ARBA00022989"/>
    </source>
</evidence>
<feature type="transmembrane region" description="Helical" evidence="7">
    <location>
        <begin position="77"/>
        <end position="100"/>
    </location>
</feature>
<name>A0AAE4NSH5_9LACT</name>
<feature type="transmembrane region" description="Helical" evidence="7">
    <location>
        <begin position="281"/>
        <end position="300"/>
    </location>
</feature>
<evidence type="ECO:0000256" key="2">
    <source>
        <dbReference type="ARBA" id="ARBA00007430"/>
    </source>
</evidence>
<dbReference type="EMBL" id="JAWHVL010000019">
    <property type="protein sequence ID" value="MDV2632910.1"/>
    <property type="molecule type" value="Genomic_DNA"/>
</dbReference>
<evidence type="ECO:0000313" key="9">
    <source>
        <dbReference type="Proteomes" id="UP001186047"/>
    </source>
</evidence>
<evidence type="ECO:0000256" key="1">
    <source>
        <dbReference type="ARBA" id="ARBA00004651"/>
    </source>
</evidence>
<feature type="transmembrane region" description="Helical" evidence="7">
    <location>
        <begin position="320"/>
        <end position="343"/>
    </location>
</feature>
<feature type="transmembrane region" description="Helical" evidence="7">
    <location>
        <begin position="378"/>
        <end position="397"/>
    </location>
</feature>
<keyword evidence="5 7" id="KW-1133">Transmembrane helix</keyword>
<feature type="transmembrane region" description="Helical" evidence="7">
    <location>
        <begin position="439"/>
        <end position="459"/>
    </location>
</feature>
<dbReference type="GO" id="GO:0005886">
    <property type="term" value="C:plasma membrane"/>
    <property type="evidence" value="ECO:0007669"/>
    <property type="project" value="UniProtKB-SubCell"/>
</dbReference>
<dbReference type="RefSeq" id="WP_017863995.1">
    <property type="nucleotide sequence ID" value="NZ_CP059049.1"/>
</dbReference>
<keyword evidence="6 7" id="KW-0472">Membrane</keyword>
<sequence>MNRHLRKGFFFNAIGTYTNFLVQFLVQIILSRLLTPKEYGVVAIMSVFIIFFQVMIEAGLGPAIIQDKSLTNQSNRILYNFSAIFSLIFAIIFGFFGIVLSKIYGNPIYLSLTWIQAISVFFSGLNVVPTALLNKRKQFKAVNFSLVISNITASIVGVGFSFLGYGVYALIFSSITTAVVNFIFNHFFSGVSFILTFNFNPLKNVWKFSLNQYAFNFLNYFSRNSDNILIGKFMGASDLALYNKSYMLLMLPNALLINIITPVLQPVLSDYQDDITHIRKVYYEIVHILLLISIPLSVFLSTSSSQVILCLFGEQWKGAITPFLFLSTTVWCQVLIAPVGAIFQARNQSGRLLVTGFYSAIGLVFSIVLGIYLGTIDMLSICLTLGFIYSFLIHYYQLIKFALDGKFKLIIKEFYSPLMLAIIVYLSLKVEELVDPANIFFSLVIRASIFLVVSIFFVCKSKDVTFILEFFKRN</sequence>
<dbReference type="CDD" id="cd13127">
    <property type="entry name" value="MATE_tuaB_like"/>
    <property type="match status" value="1"/>
</dbReference>
<dbReference type="AlphaFoldDB" id="A0AAE4NSH5"/>
<feature type="transmembrane region" description="Helical" evidence="7">
    <location>
        <begin position="42"/>
        <end position="65"/>
    </location>
</feature>
<dbReference type="PANTHER" id="PTHR30250">
    <property type="entry name" value="PST FAMILY PREDICTED COLANIC ACID TRANSPORTER"/>
    <property type="match status" value="1"/>
</dbReference>
<comment type="subcellular location">
    <subcellularLocation>
        <location evidence="1">Cell membrane</location>
        <topology evidence="1">Multi-pass membrane protein</topology>
    </subcellularLocation>
</comment>
<accession>A0AAE4NSH5</accession>
<dbReference type="InterPro" id="IPR050833">
    <property type="entry name" value="Poly_Biosynth_Transport"/>
</dbReference>
<evidence type="ECO:0000256" key="4">
    <source>
        <dbReference type="ARBA" id="ARBA00022692"/>
    </source>
</evidence>
<feature type="transmembrane region" description="Helical" evidence="7">
    <location>
        <begin position="9"/>
        <end position="30"/>
    </location>
</feature>
<evidence type="ECO:0000256" key="6">
    <source>
        <dbReference type="ARBA" id="ARBA00023136"/>
    </source>
</evidence>
<evidence type="ECO:0000256" key="3">
    <source>
        <dbReference type="ARBA" id="ARBA00022475"/>
    </source>
</evidence>
<organism evidence="8 9">
    <name type="scientific">Lactococcus lactis</name>
    <dbReference type="NCBI Taxonomy" id="1358"/>
    <lineage>
        <taxon>Bacteria</taxon>
        <taxon>Bacillati</taxon>
        <taxon>Bacillota</taxon>
        <taxon>Bacilli</taxon>
        <taxon>Lactobacillales</taxon>
        <taxon>Streptococcaceae</taxon>
        <taxon>Lactococcus</taxon>
    </lineage>
</organism>
<comment type="caution">
    <text evidence="8">The sequence shown here is derived from an EMBL/GenBank/DDBJ whole genome shotgun (WGS) entry which is preliminary data.</text>
</comment>
<feature type="transmembrane region" description="Helical" evidence="7">
    <location>
        <begin position="178"/>
        <end position="199"/>
    </location>
</feature>
<keyword evidence="4 7" id="KW-0812">Transmembrane</keyword>
<dbReference type="Proteomes" id="UP001186047">
    <property type="component" value="Unassembled WGS sequence"/>
</dbReference>